<evidence type="ECO:0000256" key="1">
    <source>
        <dbReference type="SAM" id="SignalP"/>
    </source>
</evidence>
<feature type="chain" id="PRO_5021923484" evidence="1">
    <location>
        <begin position="18"/>
        <end position="573"/>
    </location>
</feature>
<dbReference type="PANTHER" id="PTHR30290">
    <property type="entry name" value="PERIPLASMIC BINDING COMPONENT OF ABC TRANSPORTER"/>
    <property type="match status" value="1"/>
</dbReference>
<accession>A0A511MZ02</accession>
<organism evidence="3 4">
    <name type="scientific">Deinococcus cellulosilyticus (strain DSM 18568 / NBRC 106333 / KACC 11606 / 5516J-15)</name>
    <dbReference type="NCBI Taxonomy" id="1223518"/>
    <lineage>
        <taxon>Bacteria</taxon>
        <taxon>Thermotogati</taxon>
        <taxon>Deinococcota</taxon>
        <taxon>Deinococci</taxon>
        <taxon>Deinococcales</taxon>
        <taxon>Deinococcaceae</taxon>
        <taxon>Deinococcus</taxon>
    </lineage>
</organism>
<dbReference type="RefSeq" id="WP_186815854.1">
    <property type="nucleotide sequence ID" value="NZ_BJXB01000004.1"/>
</dbReference>
<keyword evidence="1" id="KW-0732">Signal</keyword>
<dbReference type="InterPro" id="IPR030678">
    <property type="entry name" value="Peptide/Ni-bd"/>
</dbReference>
<dbReference type="InterPro" id="IPR039424">
    <property type="entry name" value="SBP_5"/>
</dbReference>
<dbReference type="PIRSF" id="PIRSF002741">
    <property type="entry name" value="MppA"/>
    <property type="match status" value="1"/>
</dbReference>
<evidence type="ECO:0000313" key="3">
    <source>
        <dbReference type="EMBL" id="GEM45538.1"/>
    </source>
</evidence>
<dbReference type="AlphaFoldDB" id="A0A511MZ02"/>
<sequence>MKKQILTTLALFSSATAASLPGVLSGAQIGDWTTFDPAYCYENQCGEVLQNTLDTLIFYQGESSSRFVPALAQSVPSKQNGGISTDGKTYTFKIKKNLKFADGTPVRASDVAYSFKRLLVQNGGAAYLLSEALFGDSDGLSPDNKNLSFQDVERAIEAPDDFTVVFRLKRPFAPFLAILASPYVGSVYAKAAAIKAGAWDGQASSWQKFNALADKDSPFQKNVPVGSGPFVMERFDVGSLVVLKRNAVHWRKPSQIERVILQVVRDPTTRMQMFMKGDVDFASFDPSQFDRILASNPDFKATKPVPALGIDGIFMNHRINGQGTGYLGSGQLDGKGIPADFFSDVHVRKALAYSLDYKTIINSIMQNHAIQMNSVLIKGLYSAAGKRLYTFDRDRATREFKAAFGGKVWQNGFTLPIFYNSGNDVRKNILGVLKSNVESLNPKFKLEIRELPSSQIRAQRAQNQMTLWLGNWSADYADPYNFIQPLLHSQGTLGSVQNIKNSTLDRLIEQAGEETNTAARNKLLSSIEKIAFDEVLGIPVFQGINIDIETGRVSGIVRNPVYAGYWYYPMVKK</sequence>
<comment type="caution">
    <text evidence="3">The sequence shown here is derived from an EMBL/GenBank/DDBJ whole genome shotgun (WGS) entry which is preliminary data.</text>
</comment>
<keyword evidence="4" id="KW-1185">Reference proteome</keyword>
<dbReference type="CDD" id="cd08512">
    <property type="entry name" value="PBP2_NikA_DppA_OppA_like_7"/>
    <property type="match status" value="1"/>
</dbReference>
<dbReference type="GO" id="GO:1904680">
    <property type="term" value="F:peptide transmembrane transporter activity"/>
    <property type="evidence" value="ECO:0007669"/>
    <property type="project" value="TreeGrafter"/>
</dbReference>
<dbReference type="EMBL" id="BJXB01000004">
    <property type="protein sequence ID" value="GEM45538.1"/>
    <property type="molecule type" value="Genomic_DNA"/>
</dbReference>
<reference evidence="3 4" key="1">
    <citation type="submission" date="2019-07" db="EMBL/GenBank/DDBJ databases">
        <title>Whole genome shotgun sequence of Deinococcus cellulosilyticus NBRC 106333.</title>
        <authorList>
            <person name="Hosoyama A."/>
            <person name="Uohara A."/>
            <person name="Ohji S."/>
            <person name="Ichikawa N."/>
        </authorList>
    </citation>
    <scope>NUCLEOTIDE SEQUENCE [LARGE SCALE GENOMIC DNA]</scope>
    <source>
        <strain evidence="3 4">NBRC 106333</strain>
    </source>
</reference>
<dbReference type="Gene3D" id="3.10.105.10">
    <property type="entry name" value="Dipeptide-binding Protein, Domain 3"/>
    <property type="match status" value="1"/>
</dbReference>
<protein>
    <submittedName>
        <fullName evidence="3">Peptide ABC transporter substrate-binding protein</fullName>
    </submittedName>
</protein>
<dbReference type="Pfam" id="PF00496">
    <property type="entry name" value="SBP_bac_5"/>
    <property type="match status" value="1"/>
</dbReference>
<feature type="domain" description="Solute-binding protein family 5" evidence="2">
    <location>
        <begin position="67"/>
        <end position="491"/>
    </location>
</feature>
<dbReference type="GO" id="GO:0042597">
    <property type="term" value="C:periplasmic space"/>
    <property type="evidence" value="ECO:0007669"/>
    <property type="project" value="UniProtKB-ARBA"/>
</dbReference>
<dbReference type="Proteomes" id="UP000321306">
    <property type="component" value="Unassembled WGS sequence"/>
</dbReference>
<dbReference type="InterPro" id="IPR000914">
    <property type="entry name" value="SBP_5_dom"/>
</dbReference>
<dbReference type="GO" id="GO:0043190">
    <property type="term" value="C:ATP-binding cassette (ABC) transporter complex"/>
    <property type="evidence" value="ECO:0007669"/>
    <property type="project" value="InterPro"/>
</dbReference>
<dbReference type="SUPFAM" id="SSF53850">
    <property type="entry name" value="Periplasmic binding protein-like II"/>
    <property type="match status" value="1"/>
</dbReference>
<dbReference type="Gene3D" id="3.90.76.10">
    <property type="entry name" value="Dipeptide-binding Protein, Domain 1"/>
    <property type="match status" value="1"/>
</dbReference>
<dbReference type="PANTHER" id="PTHR30290:SF34">
    <property type="entry name" value="ABC TRANSPORTER, PERIPLASMIC OLIGO-PEPTIDE BINDING PROTEIN, PUTATIVE-RELATED"/>
    <property type="match status" value="1"/>
</dbReference>
<dbReference type="Gene3D" id="3.40.190.10">
    <property type="entry name" value="Periplasmic binding protein-like II"/>
    <property type="match status" value="1"/>
</dbReference>
<evidence type="ECO:0000259" key="2">
    <source>
        <dbReference type="Pfam" id="PF00496"/>
    </source>
</evidence>
<proteinExistence type="predicted"/>
<gene>
    <name evidence="3" type="ORF">DC3_11730</name>
</gene>
<feature type="signal peptide" evidence="1">
    <location>
        <begin position="1"/>
        <end position="17"/>
    </location>
</feature>
<evidence type="ECO:0000313" key="4">
    <source>
        <dbReference type="Proteomes" id="UP000321306"/>
    </source>
</evidence>
<dbReference type="GO" id="GO:0015833">
    <property type="term" value="P:peptide transport"/>
    <property type="evidence" value="ECO:0007669"/>
    <property type="project" value="TreeGrafter"/>
</dbReference>
<name>A0A511MZ02_DEIC1</name>